<evidence type="ECO:0000313" key="7">
    <source>
        <dbReference type="EMBL" id="PKD43222.1"/>
    </source>
</evidence>
<feature type="transmembrane region" description="Helical" evidence="6">
    <location>
        <begin position="303"/>
        <end position="320"/>
    </location>
</feature>
<feature type="transmembrane region" description="Helical" evidence="6">
    <location>
        <begin position="189"/>
        <end position="208"/>
    </location>
</feature>
<feature type="transmembrane region" description="Helical" evidence="6">
    <location>
        <begin position="326"/>
        <end position="351"/>
    </location>
</feature>
<feature type="transmembrane region" description="Helical" evidence="6">
    <location>
        <begin position="51"/>
        <end position="72"/>
    </location>
</feature>
<feature type="transmembrane region" description="Helical" evidence="6">
    <location>
        <begin position="165"/>
        <end position="183"/>
    </location>
</feature>
<dbReference type="GO" id="GO:0016020">
    <property type="term" value="C:membrane"/>
    <property type="evidence" value="ECO:0007669"/>
    <property type="project" value="UniProtKB-SubCell"/>
</dbReference>
<keyword evidence="3 6" id="KW-0812">Transmembrane</keyword>
<comment type="caution">
    <text evidence="7">The sequence shown here is derived from an EMBL/GenBank/DDBJ whole genome shotgun (WGS) entry which is preliminary data.</text>
</comment>
<dbReference type="Proteomes" id="UP000233398">
    <property type="component" value="Unassembled WGS sequence"/>
</dbReference>
<evidence type="ECO:0000256" key="2">
    <source>
        <dbReference type="ARBA" id="ARBA00022679"/>
    </source>
</evidence>
<proteinExistence type="predicted"/>
<dbReference type="Pfam" id="PF00953">
    <property type="entry name" value="Glycos_transf_4"/>
    <property type="match status" value="1"/>
</dbReference>
<feature type="transmembrane region" description="Helical" evidence="6">
    <location>
        <begin position="220"/>
        <end position="243"/>
    </location>
</feature>
<reference evidence="7 8" key="1">
    <citation type="submission" date="2017-11" db="EMBL/GenBank/DDBJ databases">
        <title>Rhodohalobacter 15182 sp. nov., isolated from a salt lake.</title>
        <authorList>
            <person name="Han S."/>
        </authorList>
    </citation>
    <scope>NUCLEOTIDE SEQUENCE [LARGE SCALE GENOMIC DNA]</scope>
    <source>
        <strain evidence="7 8">15182</strain>
    </source>
</reference>
<dbReference type="GO" id="GO:0016780">
    <property type="term" value="F:phosphotransferase activity, for other substituted phosphate groups"/>
    <property type="evidence" value="ECO:0007669"/>
    <property type="project" value="InterPro"/>
</dbReference>
<feature type="transmembrane region" description="Helical" evidence="6">
    <location>
        <begin position="255"/>
        <end position="275"/>
    </location>
</feature>
<gene>
    <name evidence="7" type="ORF">CWD77_11450</name>
</gene>
<evidence type="ECO:0000256" key="4">
    <source>
        <dbReference type="ARBA" id="ARBA00022989"/>
    </source>
</evidence>
<keyword evidence="5 6" id="KW-0472">Membrane</keyword>
<evidence type="ECO:0000256" key="1">
    <source>
        <dbReference type="ARBA" id="ARBA00004141"/>
    </source>
</evidence>
<keyword evidence="2" id="KW-0808">Transferase</keyword>
<keyword evidence="8" id="KW-1185">Reference proteome</keyword>
<feature type="transmembrane region" description="Helical" evidence="6">
    <location>
        <begin position="78"/>
        <end position="96"/>
    </location>
</feature>
<accession>A0A2N0VGA1</accession>
<comment type="subcellular location">
    <subcellularLocation>
        <location evidence="1">Membrane</location>
        <topology evidence="1">Multi-pass membrane protein</topology>
    </subcellularLocation>
</comment>
<evidence type="ECO:0000256" key="3">
    <source>
        <dbReference type="ARBA" id="ARBA00022692"/>
    </source>
</evidence>
<sequence>MLNLELYYILPAAVMAFVITCIIIPFSYSLLNRIIESITNENGKSGNNSAAYNLAPAVGIILAVLITYKLWGNSEYRSFSPYLISSLFLFFLSGYVDGTKVWKRLKSFVIQFSAAVVLMIGISADISNFPALLGIEGLSYNAAIILFSLFIVIISHAFDQLVSINHLSGGSAIIAIGVLGVWFWAAGFIAIALFSLIIAASIVGYTVCRANIEEMKLGNLGWNGIGFVLAFLVVEFLLANSMISGHAMHITNGSNLVLSLLIIPVIFWCIDRVYIKMNGDKVGDHPFTLVMNYKRAGMNESQISLIFWTINLVIIGIAYSTMHLSLYVQATILMLSAMTYMIGIYKGVLFAKEASRKIPKKNTAWVMNWIKE</sequence>
<feature type="transmembrane region" description="Helical" evidence="6">
    <location>
        <begin position="138"/>
        <end position="158"/>
    </location>
</feature>
<evidence type="ECO:0000256" key="6">
    <source>
        <dbReference type="SAM" id="Phobius"/>
    </source>
</evidence>
<name>A0A2N0VGA1_9BACT</name>
<evidence type="ECO:0000313" key="8">
    <source>
        <dbReference type="Proteomes" id="UP000233398"/>
    </source>
</evidence>
<dbReference type="EMBL" id="PISP01000003">
    <property type="protein sequence ID" value="PKD43222.1"/>
    <property type="molecule type" value="Genomic_DNA"/>
</dbReference>
<feature type="transmembrane region" description="Helical" evidence="6">
    <location>
        <begin position="6"/>
        <end position="31"/>
    </location>
</feature>
<organism evidence="7 8">
    <name type="scientific">Rhodohalobacter barkolensis</name>
    <dbReference type="NCBI Taxonomy" id="2053187"/>
    <lineage>
        <taxon>Bacteria</taxon>
        <taxon>Pseudomonadati</taxon>
        <taxon>Balneolota</taxon>
        <taxon>Balneolia</taxon>
        <taxon>Balneolales</taxon>
        <taxon>Balneolaceae</taxon>
        <taxon>Rhodohalobacter</taxon>
    </lineage>
</organism>
<evidence type="ECO:0000256" key="5">
    <source>
        <dbReference type="ARBA" id="ARBA00023136"/>
    </source>
</evidence>
<evidence type="ECO:0008006" key="9">
    <source>
        <dbReference type="Google" id="ProtNLM"/>
    </source>
</evidence>
<protein>
    <recommendedName>
        <fullName evidence="9">Glycosyl transferase</fullName>
    </recommendedName>
</protein>
<dbReference type="AlphaFoldDB" id="A0A2N0VGA1"/>
<dbReference type="InterPro" id="IPR000715">
    <property type="entry name" value="Glycosyl_transferase_4"/>
</dbReference>
<keyword evidence="4 6" id="KW-1133">Transmembrane helix</keyword>
<feature type="transmembrane region" description="Helical" evidence="6">
    <location>
        <begin position="108"/>
        <end position="126"/>
    </location>
</feature>